<dbReference type="EMBL" id="MN739997">
    <property type="protein sequence ID" value="QHT82210.1"/>
    <property type="molecule type" value="Genomic_DNA"/>
</dbReference>
<sequence>MNAYIYTLVATLLLNYIYNIYRVKMSDKERENSYSVVEKFLINNQTNKKDKMCDISKKDIVWVHMTYEKNSRWWQSFYSRTSDDLNQPYLYLTVKSIIDKCGNDFNVCIIDDTSFVKLIPSWEIDLSLVGEPVKTNIRELAFAKLLYTYGGMLVPPSFLCFKSLYPTYSKYNEHHGMFVGELVNTFDNVDVYPVFPSSVIMGCQQYSDTMMNYINYLESNISTDYVSQGQFTGENSRWLYKNSTWGGVGIIPARELGAKDSDGKVILLDHLMGTTYISLPKNSLGLYIPSSQILNRTAYNWFARLSAIQALESDTNIGKMMLIN</sequence>
<reference evidence="1" key="1">
    <citation type="journal article" date="2020" name="Nature">
        <title>Giant virus diversity and host interactions through global metagenomics.</title>
        <authorList>
            <person name="Schulz F."/>
            <person name="Roux S."/>
            <person name="Paez-Espino D."/>
            <person name="Jungbluth S."/>
            <person name="Walsh D.A."/>
            <person name="Denef V.J."/>
            <person name="McMahon K.D."/>
            <person name="Konstantinidis K.T."/>
            <person name="Eloe-Fadrosh E.A."/>
            <person name="Kyrpides N.C."/>
            <person name="Woyke T."/>
        </authorList>
    </citation>
    <scope>NUCLEOTIDE SEQUENCE</scope>
    <source>
        <strain evidence="1">GVMAG-M-3300023184-161</strain>
    </source>
</reference>
<dbReference type="AlphaFoldDB" id="A0A6C0HPD6"/>
<name>A0A6C0HPD6_9ZZZZ</name>
<proteinExistence type="predicted"/>
<protein>
    <submittedName>
        <fullName evidence="1">Uncharacterized protein</fullName>
    </submittedName>
</protein>
<organism evidence="1">
    <name type="scientific">viral metagenome</name>
    <dbReference type="NCBI Taxonomy" id="1070528"/>
    <lineage>
        <taxon>unclassified sequences</taxon>
        <taxon>metagenomes</taxon>
        <taxon>organismal metagenomes</taxon>
    </lineage>
</organism>
<evidence type="ECO:0000313" key="1">
    <source>
        <dbReference type="EMBL" id="QHT82210.1"/>
    </source>
</evidence>
<accession>A0A6C0HPD6</accession>